<protein>
    <submittedName>
        <fullName evidence="2">Uncharacterized protein</fullName>
    </submittedName>
</protein>
<dbReference type="AlphaFoldDB" id="A0A6N2MH31"/>
<proteinExistence type="predicted"/>
<feature type="compositionally biased region" description="Polar residues" evidence="1">
    <location>
        <begin position="46"/>
        <end position="66"/>
    </location>
</feature>
<evidence type="ECO:0000256" key="1">
    <source>
        <dbReference type="SAM" id="MobiDB-lite"/>
    </source>
</evidence>
<organism evidence="2">
    <name type="scientific">Salix viminalis</name>
    <name type="common">Common osier</name>
    <name type="synonym">Basket willow</name>
    <dbReference type="NCBI Taxonomy" id="40686"/>
    <lineage>
        <taxon>Eukaryota</taxon>
        <taxon>Viridiplantae</taxon>
        <taxon>Streptophyta</taxon>
        <taxon>Embryophyta</taxon>
        <taxon>Tracheophyta</taxon>
        <taxon>Spermatophyta</taxon>
        <taxon>Magnoliopsida</taxon>
        <taxon>eudicotyledons</taxon>
        <taxon>Gunneridae</taxon>
        <taxon>Pentapetalae</taxon>
        <taxon>rosids</taxon>
        <taxon>fabids</taxon>
        <taxon>Malpighiales</taxon>
        <taxon>Salicaceae</taxon>
        <taxon>Saliceae</taxon>
        <taxon>Salix</taxon>
    </lineage>
</organism>
<feature type="region of interest" description="Disordered" evidence="1">
    <location>
        <begin position="42"/>
        <end position="66"/>
    </location>
</feature>
<gene>
    <name evidence="2" type="ORF">SVIM_LOCUS366215</name>
</gene>
<name>A0A6N2MH31_SALVM</name>
<sequence length="66" mass="7085">MRFQFSGGSAQAARTSYLRNNINGVGHTIIGKITGKVLQAKEDNRGSASNNTIDNAESSNTEWTPT</sequence>
<dbReference type="EMBL" id="CAADRP010001807">
    <property type="protein sequence ID" value="VFU52929.1"/>
    <property type="molecule type" value="Genomic_DNA"/>
</dbReference>
<reference evidence="2" key="1">
    <citation type="submission" date="2019-03" db="EMBL/GenBank/DDBJ databases">
        <authorList>
            <person name="Mank J."/>
            <person name="Almeida P."/>
        </authorList>
    </citation>
    <scope>NUCLEOTIDE SEQUENCE</scope>
    <source>
        <strain evidence="2">78183</strain>
    </source>
</reference>
<accession>A0A6N2MH31</accession>
<evidence type="ECO:0000313" key="2">
    <source>
        <dbReference type="EMBL" id="VFU52929.1"/>
    </source>
</evidence>